<keyword evidence="2" id="KW-0472">Membrane</keyword>
<accession>A0A917R4J3</accession>
<comment type="caution">
    <text evidence="3">The sequence shown here is derived from an EMBL/GenBank/DDBJ whole genome shotgun (WGS) entry which is preliminary data.</text>
</comment>
<organism evidence="3 4">
    <name type="scientific">Sphaerisporangium melleum</name>
    <dbReference type="NCBI Taxonomy" id="321316"/>
    <lineage>
        <taxon>Bacteria</taxon>
        <taxon>Bacillati</taxon>
        <taxon>Actinomycetota</taxon>
        <taxon>Actinomycetes</taxon>
        <taxon>Streptosporangiales</taxon>
        <taxon>Streptosporangiaceae</taxon>
        <taxon>Sphaerisporangium</taxon>
    </lineage>
</organism>
<proteinExistence type="predicted"/>
<dbReference type="EMBL" id="BMNT01000019">
    <property type="protein sequence ID" value="GGK90333.1"/>
    <property type="molecule type" value="Genomic_DNA"/>
</dbReference>
<feature type="transmembrane region" description="Helical" evidence="2">
    <location>
        <begin position="121"/>
        <end position="145"/>
    </location>
</feature>
<evidence type="ECO:0000313" key="4">
    <source>
        <dbReference type="Proteomes" id="UP000645217"/>
    </source>
</evidence>
<evidence type="ECO:0000256" key="2">
    <source>
        <dbReference type="SAM" id="Phobius"/>
    </source>
</evidence>
<feature type="transmembrane region" description="Helical" evidence="2">
    <location>
        <begin position="6"/>
        <end position="26"/>
    </location>
</feature>
<reference evidence="3" key="2">
    <citation type="submission" date="2020-09" db="EMBL/GenBank/DDBJ databases">
        <authorList>
            <person name="Sun Q."/>
            <person name="Ohkuma M."/>
        </authorList>
    </citation>
    <scope>NUCLEOTIDE SEQUENCE</scope>
    <source>
        <strain evidence="3">JCM 13064</strain>
    </source>
</reference>
<dbReference type="Proteomes" id="UP000645217">
    <property type="component" value="Unassembled WGS sequence"/>
</dbReference>
<feature type="region of interest" description="Disordered" evidence="1">
    <location>
        <begin position="289"/>
        <end position="310"/>
    </location>
</feature>
<feature type="transmembrane region" description="Helical" evidence="2">
    <location>
        <begin position="257"/>
        <end position="279"/>
    </location>
</feature>
<evidence type="ECO:0008006" key="5">
    <source>
        <dbReference type="Google" id="ProtNLM"/>
    </source>
</evidence>
<keyword evidence="4" id="KW-1185">Reference proteome</keyword>
<gene>
    <name evidence="3" type="ORF">GCM10007964_36220</name>
</gene>
<feature type="transmembrane region" description="Helical" evidence="2">
    <location>
        <begin position="165"/>
        <end position="185"/>
    </location>
</feature>
<feature type="transmembrane region" description="Helical" evidence="2">
    <location>
        <begin position="38"/>
        <end position="58"/>
    </location>
</feature>
<sequence length="310" mass="31696">MLFYLVIAGIPLSFLCGSVGLAAVSAPVRTRDRMSARFLIWGAALVATGAAATGLTAWSTSEDMHYDDFGSAMTALAGVYGAALLVLGLGPFVSLLLMTLRRRVALLPRALRPAVHQAGAPAGTAAGVAATMVATAVAVALMIIAPAVTAQGRARDLQGYQPQTSWVYVVALLILLALAGALAATRSAGSERVLRRLGGGSAVALRFLNGWRAAFRAACGTVIGLAAGCVIGLSLAWPMTTYVDWEPAPPRAPFETPWTAIAVLAAGLPVLAAAIATLAPPTWLTRPARASRPGLSASPEPGRVAPAPEA</sequence>
<feature type="transmembrane region" description="Helical" evidence="2">
    <location>
        <begin position="78"/>
        <end position="100"/>
    </location>
</feature>
<evidence type="ECO:0000256" key="1">
    <source>
        <dbReference type="SAM" id="MobiDB-lite"/>
    </source>
</evidence>
<evidence type="ECO:0000313" key="3">
    <source>
        <dbReference type="EMBL" id="GGK90333.1"/>
    </source>
</evidence>
<feature type="transmembrane region" description="Helical" evidence="2">
    <location>
        <begin position="214"/>
        <end position="237"/>
    </location>
</feature>
<protein>
    <recommendedName>
        <fullName evidence="5">ABC3 transporter permease protein domain-containing protein</fullName>
    </recommendedName>
</protein>
<keyword evidence="2" id="KW-1133">Transmembrane helix</keyword>
<dbReference type="AlphaFoldDB" id="A0A917R4J3"/>
<keyword evidence="2" id="KW-0812">Transmembrane</keyword>
<name>A0A917R4J3_9ACTN</name>
<reference evidence="3" key="1">
    <citation type="journal article" date="2014" name="Int. J. Syst. Evol. Microbiol.">
        <title>Complete genome sequence of Corynebacterium casei LMG S-19264T (=DSM 44701T), isolated from a smear-ripened cheese.</title>
        <authorList>
            <consortium name="US DOE Joint Genome Institute (JGI-PGF)"/>
            <person name="Walter F."/>
            <person name="Albersmeier A."/>
            <person name="Kalinowski J."/>
            <person name="Ruckert C."/>
        </authorList>
    </citation>
    <scope>NUCLEOTIDE SEQUENCE</scope>
    <source>
        <strain evidence="3">JCM 13064</strain>
    </source>
</reference>